<evidence type="ECO:0000313" key="2">
    <source>
        <dbReference type="Proteomes" id="UP000805193"/>
    </source>
</evidence>
<dbReference type="EMBL" id="JABSTQ010011150">
    <property type="protein sequence ID" value="KAG0414770.1"/>
    <property type="molecule type" value="Genomic_DNA"/>
</dbReference>
<accession>A0AC60P5V9</accession>
<keyword evidence="2" id="KW-1185">Reference proteome</keyword>
<dbReference type="Proteomes" id="UP000805193">
    <property type="component" value="Unassembled WGS sequence"/>
</dbReference>
<reference evidence="1 2" key="1">
    <citation type="journal article" date="2020" name="Cell">
        <title>Large-Scale Comparative Analyses of Tick Genomes Elucidate Their Genetic Diversity and Vector Capacities.</title>
        <authorList>
            <consortium name="Tick Genome and Microbiome Consortium (TIGMIC)"/>
            <person name="Jia N."/>
            <person name="Wang J."/>
            <person name="Shi W."/>
            <person name="Du L."/>
            <person name="Sun Y."/>
            <person name="Zhan W."/>
            <person name="Jiang J.F."/>
            <person name="Wang Q."/>
            <person name="Zhang B."/>
            <person name="Ji P."/>
            <person name="Bell-Sakyi L."/>
            <person name="Cui X.M."/>
            <person name="Yuan T.T."/>
            <person name="Jiang B.G."/>
            <person name="Yang W.F."/>
            <person name="Lam T.T."/>
            <person name="Chang Q.C."/>
            <person name="Ding S.J."/>
            <person name="Wang X.J."/>
            <person name="Zhu J.G."/>
            <person name="Ruan X.D."/>
            <person name="Zhao L."/>
            <person name="Wei J.T."/>
            <person name="Ye R.Z."/>
            <person name="Que T.C."/>
            <person name="Du C.H."/>
            <person name="Zhou Y.H."/>
            <person name="Cheng J.X."/>
            <person name="Dai P.F."/>
            <person name="Guo W.B."/>
            <person name="Han X.H."/>
            <person name="Huang E.J."/>
            <person name="Li L.F."/>
            <person name="Wei W."/>
            <person name="Gao Y.C."/>
            <person name="Liu J.Z."/>
            <person name="Shao H.Z."/>
            <person name="Wang X."/>
            <person name="Wang C.C."/>
            <person name="Yang T.C."/>
            <person name="Huo Q.B."/>
            <person name="Li W."/>
            <person name="Chen H.Y."/>
            <person name="Chen S.E."/>
            <person name="Zhou L.G."/>
            <person name="Ni X.B."/>
            <person name="Tian J.H."/>
            <person name="Sheng Y."/>
            <person name="Liu T."/>
            <person name="Pan Y.S."/>
            <person name="Xia L.Y."/>
            <person name="Li J."/>
            <person name="Zhao F."/>
            <person name="Cao W.C."/>
        </authorList>
    </citation>
    <scope>NUCLEOTIDE SEQUENCE [LARGE SCALE GENOMIC DNA]</scope>
    <source>
        <strain evidence="1">Iper-2018</strain>
    </source>
</reference>
<proteinExistence type="predicted"/>
<protein>
    <submittedName>
        <fullName evidence="1">Uncharacterized protein</fullName>
    </submittedName>
</protein>
<evidence type="ECO:0000313" key="1">
    <source>
        <dbReference type="EMBL" id="KAG0414770.1"/>
    </source>
</evidence>
<gene>
    <name evidence="1" type="ORF">HPB47_008053</name>
</gene>
<name>A0AC60P5V9_IXOPE</name>
<organism evidence="1 2">
    <name type="scientific">Ixodes persulcatus</name>
    <name type="common">Taiga tick</name>
    <dbReference type="NCBI Taxonomy" id="34615"/>
    <lineage>
        <taxon>Eukaryota</taxon>
        <taxon>Metazoa</taxon>
        <taxon>Ecdysozoa</taxon>
        <taxon>Arthropoda</taxon>
        <taxon>Chelicerata</taxon>
        <taxon>Arachnida</taxon>
        <taxon>Acari</taxon>
        <taxon>Parasitiformes</taxon>
        <taxon>Ixodida</taxon>
        <taxon>Ixodoidea</taxon>
        <taxon>Ixodidae</taxon>
        <taxon>Ixodinae</taxon>
        <taxon>Ixodes</taxon>
    </lineage>
</organism>
<comment type="caution">
    <text evidence="1">The sequence shown here is derived from an EMBL/GenBank/DDBJ whole genome shotgun (WGS) entry which is preliminary data.</text>
</comment>
<sequence length="128" mass="13785">MFSSHGRRRNPDVNPRSFDVLEAESIQSRWAEKENRLAANPVREDKPKTSNPAAPRGALVRIPGGPVSGSPDAAREAASVLEAADRSTPRLVTKATWTATPLPLETALEPRAPSRRGRLGQREAAGEA</sequence>